<evidence type="ECO:0000256" key="7">
    <source>
        <dbReference type="ARBA" id="ARBA00023150"/>
    </source>
</evidence>
<evidence type="ECO:0000256" key="8">
    <source>
        <dbReference type="HAMAP-Rule" id="MF_00316"/>
    </source>
</evidence>
<proteinExistence type="inferred from homology"/>
<dbReference type="PANTHER" id="PTHR19136:SF81">
    <property type="entry name" value="MOLYBDENUM COFACTOR GUANYLYLTRANSFERASE"/>
    <property type="match status" value="1"/>
</dbReference>
<dbReference type="EC" id="2.7.7.77" evidence="8"/>
<organism evidence="10 11">
    <name type="scientific">Cedecea colo</name>
    <dbReference type="NCBI Taxonomy" id="2552946"/>
    <lineage>
        <taxon>Bacteria</taxon>
        <taxon>Pseudomonadati</taxon>
        <taxon>Pseudomonadota</taxon>
        <taxon>Gammaproteobacteria</taxon>
        <taxon>Enterobacterales</taxon>
        <taxon>Enterobacteriaceae</taxon>
        <taxon>Cedecea</taxon>
    </lineage>
</organism>
<comment type="domain">
    <text evidence="8">The N-terminal domain determines nucleotide recognition and specific binding, while the C-terminal domain determines the specific binding to the target protein.</text>
</comment>
<dbReference type="EMBL" id="SOYS01000013">
    <property type="protein sequence ID" value="NIY49698.1"/>
    <property type="molecule type" value="Genomic_DNA"/>
</dbReference>
<gene>
    <name evidence="8 10" type="primary">mobA</name>
    <name evidence="10" type="ORF">E2L00_19850</name>
</gene>
<dbReference type="RefSeq" id="WP_167614632.1">
    <property type="nucleotide sequence ID" value="NZ_SOYS01000013.1"/>
</dbReference>
<feature type="domain" description="MobA-like NTP transferase" evidence="9">
    <location>
        <begin position="9"/>
        <end position="158"/>
    </location>
</feature>
<keyword evidence="7 8" id="KW-0501">Molybdenum cofactor biosynthesis</keyword>
<sequence length="193" mass="21552">MRYLTEVAGVILAGGRATRMGGQDKGLVMLNGLPLFEHVINRLAPQVANLAISANRNLEKYQLSGLKILKDVLPDYPGPLAGMLSAMQELDNEWFLFCPCDTPMIPEDLAARLWKARGQYPAVWVNDGERDHPTIVLIHRSLALPLESYLAAGERRVMVFLRGAGGHAVIFPYQQQNFINVNSPEDLTQWEKQ</sequence>
<reference evidence="10 11" key="1">
    <citation type="journal article" date="2020" name="Microorganisms">
        <title>Polyphasic Characterisation of Cedecea colo sp. nov., a New Enteric Bacterium Isolated from the Koala Hindgut.</title>
        <authorList>
            <person name="Boath J.M."/>
            <person name="Dakhal S."/>
            <person name="Van T.T.H."/>
            <person name="Moore R.J."/>
            <person name="Dekiwadia C."/>
            <person name="Macreadie I.G."/>
        </authorList>
    </citation>
    <scope>NUCLEOTIDE SEQUENCE [LARGE SCALE GENOMIC DNA]</scope>
    <source>
        <strain evidence="10 11">ZA</strain>
    </source>
</reference>
<evidence type="ECO:0000256" key="3">
    <source>
        <dbReference type="ARBA" id="ARBA00022723"/>
    </source>
</evidence>
<keyword evidence="1 8" id="KW-0963">Cytoplasm</keyword>
<comment type="similarity">
    <text evidence="8">Belongs to the MobA family.</text>
</comment>
<comment type="caution">
    <text evidence="8">Lacks conserved residue(s) required for the propagation of feature annotation.</text>
</comment>
<evidence type="ECO:0000256" key="2">
    <source>
        <dbReference type="ARBA" id="ARBA00022679"/>
    </source>
</evidence>
<dbReference type="Pfam" id="PF12804">
    <property type="entry name" value="NTP_transf_3"/>
    <property type="match status" value="1"/>
</dbReference>
<evidence type="ECO:0000256" key="4">
    <source>
        <dbReference type="ARBA" id="ARBA00022741"/>
    </source>
</evidence>
<dbReference type="GO" id="GO:0061603">
    <property type="term" value="F:molybdenum cofactor guanylyltransferase activity"/>
    <property type="evidence" value="ECO:0007669"/>
    <property type="project" value="UniProtKB-EC"/>
</dbReference>
<keyword evidence="3 8" id="KW-0479">Metal-binding</keyword>
<evidence type="ECO:0000313" key="11">
    <source>
        <dbReference type="Proteomes" id="UP000697927"/>
    </source>
</evidence>
<keyword evidence="4 8" id="KW-0547">Nucleotide-binding</keyword>
<dbReference type="NCBIfam" id="TIGR02665">
    <property type="entry name" value="molyb_mobA"/>
    <property type="match status" value="1"/>
</dbReference>
<feature type="binding site" evidence="8">
    <location>
        <position position="101"/>
    </location>
    <ligand>
        <name>Mg(2+)</name>
        <dbReference type="ChEBI" id="CHEBI:18420"/>
    </ligand>
</feature>
<keyword evidence="5 8" id="KW-0460">Magnesium</keyword>
<keyword evidence="6 8" id="KW-0342">GTP-binding</keyword>
<evidence type="ECO:0000256" key="1">
    <source>
        <dbReference type="ARBA" id="ARBA00022490"/>
    </source>
</evidence>
<protein>
    <recommendedName>
        <fullName evidence="8">Molybdenum cofactor guanylyltransferase</fullName>
        <shortName evidence="8">MoCo guanylyltransferase</shortName>
        <ecNumber evidence="8">2.7.7.77</ecNumber>
    </recommendedName>
    <alternativeName>
        <fullName evidence="8">GTP:molybdopterin guanylyltransferase</fullName>
    </alternativeName>
    <alternativeName>
        <fullName evidence="8">Mo-MPT guanylyltransferase</fullName>
    </alternativeName>
    <alternativeName>
        <fullName evidence="8">Molybdopterin guanylyltransferase</fullName>
    </alternativeName>
    <alternativeName>
        <fullName evidence="8">Molybdopterin-guanine dinucleotide synthase</fullName>
        <shortName evidence="8">MGD synthase</shortName>
    </alternativeName>
</protein>
<dbReference type="Gene3D" id="3.90.550.10">
    <property type="entry name" value="Spore Coat Polysaccharide Biosynthesis Protein SpsA, Chain A"/>
    <property type="match status" value="1"/>
</dbReference>
<dbReference type="InterPro" id="IPR029044">
    <property type="entry name" value="Nucleotide-diphossugar_trans"/>
</dbReference>
<feature type="binding site" evidence="8">
    <location>
        <position position="101"/>
    </location>
    <ligand>
        <name>GTP</name>
        <dbReference type="ChEBI" id="CHEBI:37565"/>
    </ligand>
</feature>
<keyword evidence="11" id="KW-1185">Reference proteome</keyword>
<feature type="binding site" evidence="8">
    <location>
        <begin position="12"/>
        <end position="14"/>
    </location>
    <ligand>
        <name>GTP</name>
        <dbReference type="ChEBI" id="CHEBI:37565"/>
    </ligand>
</feature>
<keyword evidence="10" id="KW-0548">Nucleotidyltransferase</keyword>
<comment type="subunit">
    <text evidence="8">Monomer.</text>
</comment>
<comment type="subcellular location">
    <subcellularLocation>
        <location evidence="8">Cytoplasm</location>
    </subcellularLocation>
</comment>
<dbReference type="PANTHER" id="PTHR19136">
    <property type="entry name" value="MOLYBDENUM COFACTOR GUANYLYLTRANSFERASE"/>
    <property type="match status" value="1"/>
</dbReference>
<evidence type="ECO:0000256" key="5">
    <source>
        <dbReference type="ARBA" id="ARBA00022842"/>
    </source>
</evidence>
<evidence type="ECO:0000313" key="10">
    <source>
        <dbReference type="EMBL" id="NIY49698.1"/>
    </source>
</evidence>
<dbReference type="InterPro" id="IPR013482">
    <property type="entry name" value="Molybde_CF_guanTrfase"/>
</dbReference>
<feature type="binding site" evidence="8">
    <location>
        <position position="25"/>
    </location>
    <ligand>
        <name>GTP</name>
        <dbReference type="ChEBI" id="CHEBI:37565"/>
    </ligand>
</feature>
<accession>A0ABX0VRP7</accession>
<dbReference type="HAMAP" id="MF_00316">
    <property type="entry name" value="MobA"/>
    <property type="match status" value="1"/>
</dbReference>
<evidence type="ECO:0000256" key="6">
    <source>
        <dbReference type="ARBA" id="ARBA00023134"/>
    </source>
</evidence>
<comment type="function">
    <text evidence="8">Transfers a GMP moiety from GTP to Mo-molybdopterin (Mo-MPT) cofactor (Moco or molybdenum cofactor) to form Mo-molybdopterin guanine dinucleotide (Mo-MGD) cofactor.</text>
</comment>
<evidence type="ECO:0000259" key="9">
    <source>
        <dbReference type="Pfam" id="PF12804"/>
    </source>
</evidence>
<name>A0ABX0VRP7_9ENTR</name>
<dbReference type="InterPro" id="IPR025877">
    <property type="entry name" value="MobA-like_NTP_Trfase"/>
</dbReference>
<keyword evidence="2 8" id="KW-0808">Transferase</keyword>
<comment type="cofactor">
    <cofactor evidence="8">
        <name>Mg(2+)</name>
        <dbReference type="ChEBI" id="CHEBI:18420"/>
    </cofactor>
</comment>
<comment type="catalytic activity">
    <reaction evidence="8">
        <text>Mo-molybdopterin + GTP + H(+) = Mo-molybdopterin guanine dinucleotide + diphosphate</text>
        <dbReference type="Rhea" id="RHEA:34243"/>
        <dbReference type="ChEBI" id="CHEBI:15378"/>
        <dbReference type="ChEBI" id="CHEBI:33019"/>
        <dbReference type="ChEBI" id="CHEBI:37565"/>
        <dbReference type="ChEBI" id="CHEBI:71302"/>
        <dbReference type="ChEBI" id="CHEBI:71310"/>
        <dbReference type="EC" id="2.7.7.77"/>
    </reaction>
</comment>
<dbReference type="SUPFAM" id="SSF53448">
    <property type="entry name" value="Nucleotide-diphospho-sugar transferases"/>
    <property type="match status" value="1"/>
</dbReference>
<dbReference type="CDD" id="cd02503">
    <property type="entry name" value="MobA"/>
    <property type="match status" value="1"/>
</dbReference>
<feature type="binding site" evidence="8">
    <location>
        <position position="71"/>
    </location>
    <ligand>
        <name>GTP</name>
        <dbReference type="ChEBI" id="CHEBI:37565"/>
    </ligand>
</feature>
<comment type="caution">
    <text evidence="10">The sequence shown here is derived from an EMBL/GenBank/DDBJ whole genome shotgun (WGS) entry which is preliminary data.</text>
</comment>
<dbReference type="Proteomes" id="UP000697927">
    <property type="component" value="Unassembled WGS sequence"/>
</dbReference>